<dbReference type="AlphaFoldDB" id="A0A177TKI4"/>
<protein>
    <submittedName>
        <fullName evidence="2">Uncharacterized protein</fullName>
    </submittedName>
</protein>
<proteinExistence type="predicted"/>
<feature type="compositionally biased region" description="Low complexity" evidence="1">
    <location>
        <begin position="8"/>
        <end position="21"/>
    </location>
</feature>
<feature type="compositionally biased region" description="Polar residues" evidence="1">
    <location>
        <begin position="22"/>
        <end position="31"/>
    </location>
</feature>
<keyword evidence="3" id="KW-1185">Reference proteome</keyword>
<name>A0A177TKI4_9BASI</name>
<accession>A0A177TKI4</accession>
<gene>
    <name evidence="2" type="ORF">A4X13_0g2367</name>
</gene>
<feature type="region of interest" description="Disordered" evidence="1">
    <location>
        <begin position="1"/>
        <end position="41"/>
    </location>
</feature>
<dbReference type="EMBL" id="LWDF02000111">
    <property type="protein sequence ID" value="KAE8257428.1"/>
    <property type="molecule type" value="Genomic_DNA"/>
</dbReference>
<dbReference type="InterPro" id="IPR001810">
    <property type="entry name" value="F-box_dom"/>
</dbReference>
<evidence type="ECO:0000313" key="2">
    <source>
        <dbReference type="EMBL" id="KAE8257428.1"/>
    </source>
</evidence>
<comment type="caution">
    <text evidence="2">The sequence shown here is derived from an EMBL/GenBank/DDBJ whole genome shotgun (WGS) entry which is preliminary data.</text>
</comment>
<evidence type="ECO:0000256" key="1">
    <source>
        <dbReference type="SAM" id="MobiDB-lite"/>
    </source>
</evidence>
<sequence length="328" mass="37146">MSTPSQPPADAAAAVVAQQAQESSLNDVATKSPTSSSPSSSVFPFLTLPAELIKSVLEQCDNSTILKLRAVARKVKTIIDEDFNLDQFPFRYRPLINPPLTEVQFLDIVERKRALDIVERKRIQTWETGKPLFKRPGFHNFITVNPALDRLHWSAKDGWTEARLGSRLRDGDDLQSVQESFAWSDEEGEYLRTCVSRFKVKDFPWVLDETATRPPVSSLKVVIKCLKWSEPFVWTVVGQKEDREERRVTTSAPAAGTDIQHEPPQPVLVRDVIRALVVLVRNCNYIWPCDDPYRGAQDDRVPLLPNGQPELGDTPDNMFSLTFHNSYD</sequence>
<organism evidence="2 3">
    <name type="scientific">Tilletia indica</name>
    <dbReference type="NCBI Taxonomy" id="43049"/>
    <lineage>
        <taxon>Eukaryota</taxon>
        <taxon>Fungi</taxon>
        <taxon>Dikarya</taxon>
        <taxon>Basidiomycota</taxon>
        <taxon>Ustilaginomycotina</taxon>
        <taxon>Exobasidiomycetes</taxon>
        <taxon>Tilletiales</taxon>
        <taxon>Tilletiaceae</taxon>
        <taxon>Tilletia</taxon>
    </lineage>
</organism>
<evidence type="ECO:0000313" key="3">
    <source>
        <dbReference type="Proteomes" id="UP000077521"/>
    </source>
</evidence>
<reference evidence="2" key="2">
    <citation type="journal article" date="2019" name="IMA Fungus">
        <title>Genome sequencing and comparison of five Tilletia species to identify candidate genes for the detection of regulated species infecting wheat.</title>
        <authorList>
            <person name="Nguyen H.D.T."/>
            <person name="Sultana T."/>
            <person name="Kesanakurti P."/>
            <person name="Hambleton S."/>
        </authorList>
    </citation>
    <scope>NUCLEOTIDE SEQUENCE</scope>
    <source>
        <strain evidence="2">DAOMC 236416</strain>
    </source>
</reference>
<reference evidence="2" key="1">
    <citation type="submission" date="2016-04" db="EMBL/GenBank/DDBJ databases">
        <authorList>
            <person name="Nguyen H.D."/>
            <person name="Samba Siva P."/>
            <person name="Cullis J."/>
            <person name="Levesque C.A."/>
            <person name="Hambleton S."/>
        </authorList>
    </citation>
    <scope>NUCLEOTIDE SEQUENCE</scope>
    <source>
        <strain evidence="2">DAOMC 236416</strain>
    </source>
</reference>
<feature type="compositionally biased region" description="Low complexity" evidence="1">
    <location>
        <begin position="32"/>
        <end position="41"/>
    </location>
</feature>
<dbReference type="Proteomes" id="UP000077521">
    <property type="component" value="Unassembled WGS sequence"/>
</dbReference>
<dbReference type="PROSITE" id="PS50181">
    <property type="entry name" value="FBOX"/>
    <property type="match status" value="1"/>
</dbReference>